<evidence type="ECO:0000313" key="2">
    <source>
        <dbReference type="EMBL" id="KIJ98079.1"/>
    </source>
</evidence>
<dbReference type="HOGENOM" id="CLU_056607_4_0_1"/>
<keyword evidence="3" id="KW-1185">Reference proteome</keyword>
<dbReference type="GO" id="GO:0016747">
    <property type="term" value="F:acyltransferase activity, transferring groups other than amino-acyl groups"/>
    <property type="evidence" value="ECO:0007669"/>
    <property type="project" value="InterPro"/>
</dbReference>
<organism evidence="2 3">
    <name type="scientific">Laccaria amethystina LaAM-08-1</name>
    <dbReference type="NCBI Taxonomy" id="1095629"/>
    <lineage>
        <taxon>Eukaryota</taxon>
        <taxon>Fungi</taxon>
        <taxon>Dikarya</taxon>
        <taxon>Basidiomycota</taxon>
        <taxon>Agaricomycotina</taxon>
        <taxon>Agaricomycetes</taxon>
        <taxon>Agaricomycetidae</taxon>
        <taxon>Agaricales</taxon>
        <taxon>Agaricineae</taxon>
        <taxon>Hydnangiaceae</taxon>
        <taxon>Laccaria</taxon>
    </lineage>
</organism>
<dbReference type="InterPro" id="IPR016181">
    <property type="entry name" value="Acyl_CoA_acyltransferase"/>
</dbReference>
<dbReference type="CDD" id="cd04301">
    <property type="entry name" value="NAT_SF"/>
    <property type="match status" value="1"/>
</dbReference>
<dbReference type="OrthoDB" id="410198at2759"/>
<gene>
    <name evidence="2" type="ORF">K443DRAFT_681037</name>
</gene>
<dbReference type="AlphaFoldDB" id="A0A0C9WMD9"/>
<sequence length="186" mass="21288">MADVNVREVILLFQIISQEQTIPLRHSVLWPSMAVEHVLLPEAGKGLHLGAFCPLLDSPIAVILLFIESFPIDNNDHGSSTSKNGQRMVRFRKFACDPEFQRRGVGTRLLVYVLSMARSELNATIVWCDARTSSHDWYKRRGLSSFGAKFSKDSVEYIRMRMDVWEWKGQQYSESIEHEASQIQST</sequence>
<reference evidence="3" key="2">
    <citation type="submission" date="2015-01" db="EMBL/GenBank/DDBJ databases">
        <title>Evolutionary Origins and Diversification of the Mycorrhizal Mutualists.</title>
        <authorList>
            <consortium name="DOE Joint Genome Institute"/>
            <consortium name="Mycorrhizal Genomics Consortium"/>
            <person name="Kohler A."/>
            <person name="Kuo A."/>
            <person name="Nagy L.G."/>
            <person name="Floudas D."/>
            <person name="Copeland A."/>
            <person name="Barry K.W."/>
            <person name="Cichocki N."/>
            <person name="Veneault-Fourrey C."/>
            <person name="LaButti K."/>
            <person name="Lindquist E.A."/>
            <person name="Lipzen A."/>
            <person name="Lundell T."/>
            <person name="Morin E."/>
            <person name="Murat C."/>
            <person name="Riley R."/>
            <person name="Ohm R."/>
            <person name="Sun H."/>
            <person name="Tunlid A."/>
            <person name="Henrissat B."/>
            <person name="Grigoriev I.V."/>
            <person name="Hibbett D.S."/>
            <person name="Martin F."/>
        </authorList>
    </citation>
    <scope>NUCLEOTIDE SEQUENCE [LARGE SCALE GENOMIC DNA]</scope>
    <source>
        <strain evidence="3">LaAM-08-1</strain>
    </source>
</reference>
<protein>
    <recommendedName>
        <fullName evidence="1">N-acetyltransferase domain-containing protein</fullName>
    </recommendedName>
</protein>
<dbReference type="SUPFAM" id="SSF55729">
    <property type="entry name" value="Acyl-CoA N-acyltransferases (Nat)"/>
    <property type="match status" value="1"/>
</dbReference>
<feature type="domain" description="N-acetyltransferase" evidence="1">
    <location>
        <begin position="4"/>
        <end position="165"/>
    </location>
</feature>
<proteinExistence type="predicted"/>
<dbReference type="Proteomes" id="UP000054477">
    <property type="component" value="Unassembled WGS sequence"/>
</dbReference>
<accession>A0A0C9WMD9</accession>
<reference evidence="2 3" key="1">
    <citation type="submission" date="2014-04" db="EMBL/GenBank/DDBJ databases">
        <authorList>
            <consortium name="DOE Joint Genome Institute"/>
            <person name="Kuo A."/>
            <person name="Kohler A."/>
            <person name="Nagy L.G."/>
            <person name="Floudas D."/>
            <person name="Copeland A."/>
            <person name="Barry K.W."/>
            <person name="Cichocki N."/>
            <person name="Veneault-Fourrey C."/>
            <person name="LaButti K."/>
            <person name="Lindquist E.A."/>
            <person name="Lipzen A."/>
            <person name="Lundell T."/>
            <person name="Morin E."/>
            <person name="Murat C."/>
            <person name="Sun H."/>
            <person name="Tunlid A."/>
            <person name="Henrissat B."/>
            <person name="Grigoriev I.V."/>
            <person name="Hibbett D.S."/>
            <person name="Martin F."/>
            <person name="Nordberg H.P."/>
            <person name="Cantor M.N."/>
            <person name="Hua S.X."/>
        </authorList>
    </citation>
    <scope>NUCLEOTIDE SEQUENCE [LARGE SCALE GENOMIC DNA]</scope>
    <source>
        <strain evidence="2 3">LaAM-08-1</strain>
    </source>
</reference>
<name>A0A0C9WMD9_9AGAR</name>
<dbReference type="PROSITE" id="PS51186">
    <property type="entry name" value="GNAT"/>
    <property type="match status" value="1"/>
</dbReference>
<evidence type="ECO:0000313" key="3">
    <source>
        <dbReference type="Proteomes" id="UP000054477"/>
    </source>
</evidence>
<dbReference type="InterPro" id="IPR000182">
    <property type="entry name" value="GNAT_dom"/>
</dbReference>
<dbReference type="EMBL" id="KN838677">
    <property type="protein sequence ID" value="KIJ98079.1"/>
    <property type="molecule type" value="Genomic_DNA"/>
</dbReference>
<evidence type="ECO:0000259" key="1">
    <source>
        <dbReference type="PROSITE" id="PS51186"/>
    </source>
</evidence>
<dbReference type="Pfam" id="PF13673">
    <property type="entry name" value="Acetyltransf_10"/>
    <property type="match status" value="1"/>
</dbReference>
<dbReference type="Gene3D" id="3.40.630.30">
    <property type="match status" value="1"/>
</dbReference>